<feature type="chain" id="PRO_5015347543" evidence="10">
    <location>
        <begin position="23"/>
        <end position="399"/>
    </location>
</feature>
<keyword evidence="12" id="KW-1185">Reference proteome</keyword>
<comment type="similarity">
    <text evidence="2 9">Belongs to the glycosyl hydrolase 28 family.</text>
</comment>
<accession>A0A2R6QCU0</accession>
<dbReference type="Gene3D" id="2.160.20.10">
    <property type="entry name" value="Single-stranded right-handed beta-helix, Pectin lyase-like"/>
    <property type="match status" value="1"/>
</dbReference>
<feature type="signal peptide" evidence="10">
    <location>
        <begin position="1"/>
        <end position="22"/>
    </location>
</feature>
<organism evidence="11 12">
    <name type="scientific">Actinidia chinensis var. chinensis</name>
    <name type="common">Chinese soft-hair kiwi</name>
    <dbReference type="NCBI Taxonomy" id="1590841"/>
    <lineage>
        <taxon>Eukaryota</taxon>
        <taxon>Viridiplantae</taxon>
        <taxon>Streptophyta</taxon>
        <taxon>Embryophyta</taxon>
        <taxon>Tracheophyta</taxon>
        <taxon>Spermatophyta</taxon>
        <taxon>Magnoliopsida</taxon>
        <taxon>eudicotyledons</taxon>
        <taxon>Gunneridae</taxon>
        <taxon>Pentapetalae</taxon>
        <taxon>asterids</taxon>
        <taxon>Ericales</taxon>
        <taxon>Actinidiaceae</taxon>
        <taxon>Actinidia</taxon>
    </lineage>
</organism>
<keyword evidence="6 9" id="KW-0326">Glycosidase</keyword>
<dbReference type="SUPFAM" id="SSF51126">
    <property type="entry name" value="Pectin lyase-like"/>
    <property type="match status" value="1"/>
</dbReference>
<evidence type="ECO:0000313" key="12">
    <source>
        <dbReference type="Proteomes" id="UP000241394"/>
    </source>
</evidence>
<comment type="subcellular location">
    <subcellularLocation>
        <location evidence="1">Secreted</location>
        <location evidence="1">Cell wall</location>
    </subcellularLocation>
</comment>
<dbReference type="OMA" id="WFNIIIN"/>
<reference evidence="11 12" key="1">
    <citation type="submission" date="2017-07" db="EMBL/GenBank/DDBJ databases">
        <title>An improved, manually edited Actinidia chinensis var. chinensis (kiwifruit) genome highlights the challenges associated with draft genomes and gene prediction in plants.</title>
        <authorList>
            <person name="Pilkington S."/>
            <person name="Crowhurst R."/>
            <person name="Hilario E."/>
            <person name="Nardozza S."/>
            <person name="Fraser L."/>
            <person name="Peng Y."/>
            <person name="Gunaseelan K."/>
            <person name="Simpson R."/>
            <person name="Tahir J."/>
            <person name="Deroles S."/>
            <person name="Templeton K."/>
            <person name="Luo Z."/>
            <person name="Davy M."/>
            <person name="Cheng C."/>
            <person name="Mcneilage M."/>
            <person name="Scaglione D."/>
            <person name="Liu Y."/>
            <person name="Zhang Q."/>
            <person name="Datson P."/>
            <person name="De Silva N."/>
            <person name="Gardiner S."/>
            <person name="Bassett H."/>
            <person name="Chagne D."/>
            <person name="Mccallum J."/>
            <person name="Dzierzon H."/>
            <person name="Deng C."/>
            <person name="Wang Y.-Y."/>
            <person name="Barron N."/>
            <person name="Manako K."/>
            <person name="Bowen J."/>
            <person name="Foster T."/>
            <person name="Erridge Z."/>
            <person name="Tiffin H."/>
            <person name="Waite C."/>
            <person name="Davies K."/>
            <person name="Grierson E."/>
            <person name="Laing W."/>
            <person name="Kirk R."/>
            <person name="Chen X."/>
            <person name="Wood M."/>
            <person name="Montefiori M."/>
            <person name="Brummell D."/>
            <person name="Schwinn K."/>
            <person name="Catanach A."/>
            <person name="Fullerton C."/>
            <person name="Li D."/>
            <person name="Meiyalaghan S."/>
            <person name="Nieuwenhuizen N."/>
            <person name="Read N."/>
            <person name="Prakash R."/>
            <person name="Hunter D."/>
            <person name="Zhang H."/>
            <person name="Mckenzie M."/>
            <person name="Knabel M."/>
            <person name="Harris A."/>
            <person name="Allan A."/>
            <person name="Chen A."/>
            <person name="Janssen B."/>
            <person name="Plunkett B."/>
            <person name="Dwamena C."/>
            <person name="Voogd C."/>
            <person name="Leif D."/>
            <person name="Lafferty D."/>
            <person name="Souleyre E."/>
            <person name="Varkonyi-Gasic E."/>
            <person name="Gambi F."/>
            <person name="Hanley J."/>
            <person name="Yao J.-L."/>
            <person name="Cheung J."/>
            <person name="David K."/>
            <person name="Warren B."/>
            <person name="Marsh K."/>
            <person name="Snowden K."/>
            <person name="Lin-Wang K."/>
            <person name="Brian L."/>
            <person name="Martinez-Sanchez M."/>
            <person name="Wang M."/>
            <person name="Ileperuma N."/>
            <person name="Macnee N."/>
            <person name="Campin R."/>
            <person name="Mcatee P."/>
            <person name="Drummond R."/>
            <person name="Espley R."/>
            <person name="Ireland H."/>
            <person name="Wu R."/>
            <person name="Atkinson R."/>
            <person name="Karunairetnam S."/>
            <person name="Bulley S."/>
            <person name="Chunkath S."/>
            <person name="Hanley Z."/>
            <person name="Storey R."/>
            <person name="Thrimawithana A."/>
            <person name="Thomson S."/>
            <person name="David C."/>
            <person name="Testolin R."/>
        </authorList>
    </citation>
    <scope>NUCLEOTIDE SEQUENCE [LARGE SCALE GENOMIC DNA]</scope>
    <source>
        <strain evidence="12">cv. Red5</strain>
        <tissue evidence="11">Young leaf</tissue>
    </source>
</reference>
<evidence type="ECO:0000256" key="9">
    <source>
        <dbReference type="RuleBase" id="RU361169"/>
    </source>
</evidence>
<sequence length="399" mass="42556">MEFIITAVSLLFLFAIVVEVHAGNFDVTKYGAKDGANADISQALMSAWKEACQSTSPSTVVVPKGTYLLNEVIIEGPCRAPIGIRVEGTLKAPADPSQFKGDGWLTLNHIDQFTLDGAGTFDGQGATAWARNDCGNNPQCHKSPMNLRFNFITNAVVRDVTSLDSKNFHVNVLGCKNLSFQHFTVTAAETSINTDGIHIGRSDGINITDTNIKTGDDCVSIGDGSRNINIQRVNCGPGHGISVGSLGRYPNEEPVVGITVRNCTLTNTMNGVRVKTWPASPAPGTASEMHFEDIIMNNVGNPILIDQEYCPYNQCTLKVPSLVKISNVSFKNIRGTSSSQLVVKLVCSKSTPCQNVEVGDIDLTYSGPGGPATTLCSNIKPTFTGKQNPPACVNSAQSS</sequence>
<proteinExistence type="inferred from homology"/>
<dbReference type="OrthoDB" id="187139at2759"/>
<dbReference type="PROSITE" id="PS00502">
    <property type="entry name" value="POLYGALACTURONASE"/>
    <property type="match status" value="1"/>
</dbReference>
<evidence type="ECO:0000256" key="8">
    <source>
        <dbReference type="PROSITE-ProRule" id="PRU10052"/>
    </source>
</evidence>
<dbReference type="Pfam" id="PF00295">
    <property type="entry name" value="Glyco_hydro_28"/>
    <property type="match status" value="1"/>
</dbReference>
<evidence type="ECO:0000256" key="7">
    <source>
        <dbReference type="ARBA" id="ARBA00023316"/>
    </source>
</evidence>
<dbReference type="FunFam" id="2.160.20.10:FF:000004">
    <property type="entry name" value="Pectin lyase-like superfamily protein"/>
    <property type="match status" value="1"/>
</dbReference>
<dbReference type="GO" id="GO:0071555">
    <property type="term" value="P:cell wall organization"/>
    <property type="evidence" value="ECO:0007669"/>
    <property type="project" value="UniProtKB-KW"/>
</dbReference>
<evidence type="ECO:0000256" key="3">
    <source>
        <dbReference type="ARBA" id="ARBA00022512"/>
    </source>
</evidence>
<evidence type="ECO:0000256" key="4">
    <source>
        <dbReference type="ARBA" id="ARBA00022525"/>
    </source>
</evidence>
<dbReference type="InParanoid" id="A0A2R6QCU0"/>
<dbReference type="InterPro" id="IPR011050">
    <property type="entry name" value="Pectin_lyase_fold/virulence"/>
</dbReference>
<dbReference type="Gramene" id="PSS05963">
    <property type="protein sequence ID" value="PSS05963"/>
    <property type="gene ID" value="CEY00_Acc19265"/>
</dbReference>
<dbReference type="InterPro" id="IPR000743">
    <property type="entry name" value="Glyco_hydro_28"/>
</dbReference>
<evidence type="ECO:0000256" key="10">
    <source>
        <dbReference type="SAM" id="SignalP"/>
    </source>
</evidence>
<protein>
    <submittedName>
        <fullName evidence="11">Exopolygalacturonase</fullName>
    </submittedName>
</protein>
<evidence type="ECO:0000256" key="5">
    <source>
        <dbReference type="ARBA" id="ARBA00022801"/>
    </source>
</evidence>
<evidence type="ECO:0000256" key="6">
    <source>
        <dbReference type="ARBA" id="ARBA00023295"/>
    </source>
</evidence>
<keyword evidence="10" id="KW-0732">Signal</keyword>
<dbReference type="FunCoup" id="A0A2R6QCU0">
    <property type="interactions" value="172"/>
</dbReference>
<keyword evidence="5 9" id="KW-0378">Hydrolase</keyword>
<dbReference type="GO" id="GO:0004650">
    <property type="term" value="F:polygalacturonase activity"/>
    <property type="evidence" value="ECO:0007669"/>
    <property type="project" value="InterPro"/>
</dbReference>
<dbReference type="EMBL" id="NKQK01000017">
    <property type="protein sequence ID" value="PSS05963.1"/>
    <property type="molecule type" value="Genomic_DNA"/>
</dbReference>
<reference evidence="12" key="2">
    <citation type="journal article" date="2018" name="BMC Genomics">
        <title>A manually annotated Actinidia chinensis var. chinensis (kiwifruit) genome highlights the challenges associated with draft genomes and gene prediction in plants.</title>
        <authorList>
            <person name="Pilkington S.M."/>
            <person name="Crowhurst R."/>
            <person name="Hilario E."/>
            <person name="Nardozza S."/>
            <person name="Fraser L."/>
            <person name="Peng Y."/>
            <person name="Gunaseelan K."/>
            <person name="Simpson R."/>
            <person name="Tahir J."/>
            <person name="Deroles S.C."/>
            <person name="Templeton K."/>
            <person name="Luo Z."/>
            <person name="Davy M."/>
            <person name="Cheng C."/>
            <person name="McNeilage M."/>
            <person name="Scaglione D."/>
            <person name="Liu Y."/>
            <person name="Zhang Q."/>
            <person name="Datson P."/>
            <person name="De Silva N."/>
            <person name="Gardiner S.E."/>
            <person name="Bassett H."/>
            <person name="Chagne D."/>
            <person name="McCallum J."/>
            <person name="Dzierzon H."/>
            <person name="Deng C."/>
            <person name="Wang Y.Y."/>
            <person name="Barron L."/>
            <person name="Manako K."/>
            <person name="Bowen J."/>
            <person name="Foster T.M."/>
            <person name="Erridge Z.A."/>
            <person name="Tiffin H."/>
            <person name="Waite C.N."/>
            <person name="Davies K.M."/>
            <person name="Grierson E.P."/>
            <person name="Laing W.A."/>
            <person name="Kirk R."/>
            <person name="Chen X."/>
            <person name="Wood M."/>
            <person name="Montefiori M."/>
            <person name="Brummell D.A."/>
            <person name="Schwinn K.E."/>
            <person name="Catanach A."/>
            <person name="Fullerton C."/>
            <person name="Li D."/>
            <person name="Meiyalaghan S."/>
            <person name="Nieuwenhuizen N."/>
            <person name="Read N."/>
            <person name="Prakash R."/>
            <person name="Hunter D."/>
            <person name="Zhang H."/>
            <person name="McKenzie M."/>
            <person name="Knabel M."/>
            <person name="Harris A."/>
            <person name="Allan A.C."/>
            <person name="Gleave A."/>
            <person name="Chen A."/>
            <person name="Janssen B.J."/>
            <person name="Plunkett B."/>
            <person name="Ampomah-Dwamena C."/>
            <person name="Voogd C."/>
            <person name="Leif D."/>
            <person name="Lafferty D."/>
            <person name="Souleyre E.J.F."/>
            <person name="Varkonyi-Gasic E."/>
            <person name="Gambi F."/>
            <person name="Hanley J."/>
            <person name="Yao J.L."/>
            <person name="Cheung J."/>
            <person name="David K.M."/>
            <person name="Warren B."/>
            <person name="Marsh K."/>
            <person name="Snowden K.C."/>
            <person name="Lin-Wang K."/>
            <person name="Brian L."/>
            <person name="Martinez-Sanchez M."/>
            <person name="Wang M."/>
            <person name="Ileperuma N."/>
            <person name="Macnee N."/>
            <person name="Campin R."/>
            <person name="McAtee P."/>
            <person name="Drummond R.S.M."/>
            <person name="Espley R.V."/>
            <person name="Ireland H.S."/>
            <person name="Wu R."/>
            <person name="Atkinson R.G."/>
            <person name="Karunairetnam S."/>
            <person name="Bulley S."/>
            <person name="Chunkath S."/>
            <person name="Hanley Z."/>
            <person name="Storey R."/>
            <person name="Thrimawithana A.H."/>
            <person name="Thomson S."/>
            <person name="David C."/>
            <person name="Testolin R."/>
            <person name="Huang H."/>
            <person name="Hellens R.P."/>
            <person name="Schaffer R.J."/>
        </authorList>
    </citation>
    <scope>NUCLEOTIDE SEQUENCE [LARGE SCALE GENOMIC DNA]</scope>
    <source>
        <strain evidence="12">cv. Red5</strain>
    </source>
</reference>
<dbReference type="SMART" id="SM00710">
    <property type="entry name" value="PbH1"/>
    <property type="match status" value="3"/>
</dbReference>
<keyword evidence="7" id="KW-0961">Cell wall biogenesis/degradation</keyword>
<dbReference type="GO" id="GO:0005975">
    <property type="term" value="P:carbohydrate metabolic process"/>
    <property type="evidence" value="ECO:0007669"/>
    <property type="project" value="InterPro"/>
</dbReference>
<dbReference type="InterPro" id="IPR012334">
    <property type="entry name" value="Pectin_lyas_fold"/>
</dbReference>
<dbReference type="STRING" id="1590841.A0A2R6QCU0"/>
<dbReference type="Proteomes" id="UP000241394">
    <property type="component" value="Chromosome LG17"/>
</dbReference>
<feature type="active site" evidence="8">
    <location>
        <position position="239"/>
    </location>
</feature>
<comment type="caution">
    <text evidence="11">The sequence shown here is derived from an EMBL/GenBank/DDBJ whole genome shotgun (WGS) entry which is preliminary data.</text>
</comment>
<evidence type="ECO:0000256" key="2">
    <source>
        <dbReference type="ARBA" id="ARBA00008834"/>
    </source>
</evidence>
<evidence type="ECO:0000313" key="11">
    <source>
        <dbReference type="EMBL" id="PSS05963.1"/>
    </source>
</evidence>
<keyword evidence="3" id="KW-0134">Cell wall</keyword>
<name>A0A2R6QCU0_ACTCC</name>
<gene>
    <name evidence="11" type="ORF">CEY00_Acc19265</name>
</gene>
<dbReference type="InterPro" id="IPR006626">
    <property type="entry name" value="PbH1"/>
</dbReference>
<dbReference type="PANTHER" id="PTHR31375">
    <property type="match status" value="1"/>
</dbReference>
<dbReference type="AlphaFoldDB" id="A0A2R6QCU0"/>
<keyword evidence="4" id="KW-0964">Secreted</keyword>
<evidence type="ECO:0000256" key="1">
    <source>
        <dbReference type="ARBA" id="ARBA00004191"/>
    </source>
</evidence>